<dbReference type="EMBL" id="PQGD01000005">
    <property type="protein sequence ID" value="POP49541.1"/>
    <property type="molecule type" value="Genomic_DNA"/>
</dbReference>
<dbReference type="GO" id="GO:0005840">
    <property type="term" value="C:ribosome"/>
    <property type="evidence" value="ECO:0007669"/>
    <property type="project" value="UniProtKB-KW"/>
</dbReference>
<protein>
    <recommendedName>
        <fullName evidence="5">Large ribosomal subunit protein bL31B</fullName>
    </recommendedName>
</protein>
<evidence type="ECO:0000256" key="4">
    <source>
        <dbReference type="ARBA" id="ARBA00023274"/>
    </source>
</evidence>
<reference evidence="8 9" key="1">
    <citation type="submission" date="2018-01" db="EMBL/GenBank/DDBJ databases">
        <title>Superficieibacter electus gen. nov., sp. nov., an extended-spectrum beta-lactamase possessing member of the Enterobacteriaceae family, isolated from intensive care unit surfaces.</title>
        <authorList>
            <person name="Potter R.F."/>
            <person name="D'Souza A.W."/>
        </authorList>
    </citation>
    <scope>NUCLEOTIDE SEQUENCE [LARGE SCALE GENOMIC DNA]</scope>
    <source>
        <strain evidence="7 9">BP-1</strain>
        <strain evidence="6 8">BP-2</strain>
    </source>
</reference>
<dbReference type="PANTHER" id="PTHR33280:SF1">
    <property type="entry name" value="LARGE RIBOSOMAL SUBUNIT PROTEIN BL31C"/>
    <property type="match status" value="1"/>
</dbReference>
<comment type="similarity">
    <text evidence="1 5">Belongs to the bacterial ribosomal protein bL31 family. Type B subfamily.</text>
</comment>
<dbReference type="Proteomes" id="UP000237073">
    <property type="component" value="Unassembled WGS sequence"/>
</dbReference>
<dbReference type="SUPFAM" id="SSF143800">
    <property type="entry name" value="L28p-like"/>
    <property type="match status" value="1"/>
</dbReference>
<evidence type="ECO:0000256" key="1">
    <source>
        <dbReference type="ARBA" id="ARBA00008196"/>
    </source>
</evidence>
<dbReference type="InterPro" id="IPR042105">
    <property type="entry name" value="Ribosomal_bL31_sf"/>
</dbReference>
<gene>
    <name evidence="5" type="primary">rpmE2</name>
    <name evidence="7" type="ORF">CHU32_07770</name>
    <name evidence="6" type="ORF">CHU33_04815</name>
</gene>
<evidence type="ECO:0000313" key="9">
    <source>
        <dbReference type="Proteomes" id="UP000247005"/>
    </source>
</evidence>
<sequence length="86" mass="9889">MKPDIHPHYRTVVFHDTSVDEYFKVGSTIRTDREIELEGVTYPYVTLDVSSASHPYYTGKQKTLSNEGSAARFQQRYGRFIGAKRS</sequence>
<dbReference type="NCBIfam" id="NF002462">
    <property type="entry name" value="PRK01678.1"/>
    <property type="match status" value="1"/>
</dbReference>
<dbReference type="Pfam" id="PF01197">
    <property type="entry name" value="Ribosomal_L31"/>
    <property type="match status" value="1"/>
</dbReference>
<dbReference type="InterPro" id="IPR002150">
    <property type="entry name" value="Ribosomal_bL31"/>
</dbReference>
<dbReference type="GO" id="GO:0003735">
    <property type="term" value="F:structural constituent of ribosome"/>
    <property type="evidence" value="ECO:0007669"/>
    <property type="project" value="InterPro"/>
</dbReference>
<dbReference type="PRINTS" id="PR01249">
    <property type="entry name" value="RIBOSOMALL31"/>
</dbReference>
<keyword evidence="4 5" id="KW-0687">Ribonucleoprotein</keyword>
<dbReference type="GO" id="GO:1990904">
    <property type="term" value="C:ribonucleoprotein complex"/>
    <property type="evidence" value="ECO:0007669"/>
    <property type="project" value="UniProtKB-KW"/>
</dbReference>
<dbReference type="Proteomes" id="UP000247005">
    <property type="component" value="Unassembled WGS sequence"/>
</dbReference>
<comment type="subunit">
    <text evidence="2 5">Part of the 50S ribosomal subunit.</text>
</comment>
<keyword evidence="3 5" id="KW-0689">Ribosomal protein</keyword>
<dbReference type="InterPro" id="IPR027493">
    <property type="entry name" value="Ribosomal_bL31_B"/>
</dbReference>
<dbReference type="HAMAP" id="MF_00502">
    <property type="entry name" value="Ribosomal_bL31_2"/>
    <property type="match status" value="1"/>
</dbReference>
<keyword evidence="8" id="KW-1185">Reference proteome</keyword>
<evidence type="ECO:0000313" key="7">
    <source>
        <dbReference type="EMBL" id="POP49541.1"/>
    </source>
</evidence>
<dbReference type="OrthoDB" id="9803251at2"/>
<name>A0A2P5GSJ6_9ENTR</name>
<dbReference type="AlphaFoldDB" id="A0A2P5GSJ6"/>
<proteinExistence type="inferred from homology"/>
<accession>A0A2P5GSJ6</accession>
<dbReference type="PANTHER" id="PTHR33280">
    <property type="entry name" value="50S RIBOSOMAL PROTEIN L31, CHLOROPLASTIC"/>
    <property type="match status" value="1"/>
</dbReference>
<evidence type="ECO:0000313" key="8">
    <source>
        <dbReference type="Proteomes" id="UP000237073"/>
    </source>
</evidence>
<evidence type="ECO:0000256" key="3">
    <source>
        <dbReference type="ARBA" id="ARBA00022980"/>
    </source>
</evidence>
<dbReference type="InterPro" id="IPR034704">
    <property type="entry name" value="Ribosomal_bL28/bL31-like_sf"/>
</dbReference>
<evidence type="ECO:0000313" key="6">
    <source>
        <dbReference type="EMBL" id="POP46803.1"/>
    </source>
</evidence>
<dbReference type="Gene3D" id="4.10.830.30">
    <property type="entry name" value="Ribosomal protein L31"/>
    <property type="match status" value="1"/>
</dbReference>
<dbReference type="EMBL" id="PQGE01000003">
    <property type="protein sequence ID" value="POP46803.1"/>
    <property type="molecule type" value="Genomic_DNA"/>
</dbReference>
<organism evidence="7 9">
    <name type="scientific">Superficieibacter electus</name>
    <dbReference type="NCBI Taxonomy" id="2022662"/>
    <lineage>
        <taxon>Bacteria</taxon>
        <taxon>Pseudomonadati</taxon>
        <taxon>Pseudomonadota</taxon>
        <taxon>Gammaproteobacteria</taxon>
        <taxon>Enterobacterales</taxon>
        <taxon>Enterobacteriaceae</taxon>
        <taxon>Superficieibacter</taxon>
    </lineage>
</organism>
<comment type="caution">
    <text evidence="7">The sequence shown here is derived from an EMBL/GenBank/DDBJ whole genome shotgun (WGS) entry which is preliminary data.</text>
</comment>
<dbReference type="NCBIfam" id="TIGR00105">
    <property type="entry name" value="L31"/>
    <property type="match status" value="1"/>
</dbReference>
<dbReference type="GO" id="GO:0006412">
    <property type="term" value="P:translation"/>
    <property type="evidence" value="ECO:0007669"/>
    <property type="project" value="UniProtKB-UniRule"/>
</dbReference>
<evidence type="ECO:0000256" key="5">
    <source>
        <dbReference type="HAMAP-Rule" id="MF_00502"/>
    </source>
</evidence>
<dbReference type="RefSeq" id="WP_103674942.1">
    <property type="nucleotide sequence ID" value="NZ_PQGD01000005.1"/>
</dbReference>
<evidence type="ECO:0000256" key="2">
    <source>
        <dbReference type="ARBA" id="ARBA00011838"/>
    </source>
</evidence>